<dbReference type="GO" id="GO:0004343">
    <property type="term" value="F:glucosamine 6-phosphate N-acetyltransferase activity"/>
    <property type="evidence" value="ECO:0007669"/>
    <property type="project" value="TreeGrafter"/>
</dbReference>
<dbReference type="InterPro" id="IPR039143">
    <property type="entry name" value="GNPNAT1-like"/>
</dbReference>
<evidence type="ECO:0000313" key="3">
    <source>
        <dbReference type="Proteomes" id="UP000215059"/>
    </source>
</evidence>
<gene>
    <name evidence="2" type="ORF">CGZ90_05725</name>
</gene>
<dbReference type="RefSeq" id="WP_094251349.1">
    <property type="nucleotide sequence ID" value="NZ_JBHLXL010000001.1"/>
</dbReference>
<dbReference type="EMBL" id="NOII01000001">
    <property type="protein sequence ID" value="OYD59388.1"/>
    <property type="molecule type" value="Genomic_DNA"/>
</dbReference>
<dbReference type="Pfam" id="PF00583">
    <property type="entry name" value="Acetyltransf_1"/>
    <property type="match status" value="1"/>
</dbReference>
<proteinExistence type="predicted"/>
<dbReference type="InterPro" id="IPR000182">
    <property type="entry name" value="GNAT_dom"/>
</dbReference>
<sequence length="148" mass="16627">MVTIRKAELSDLSFLSDLYTELSGYKTNLDLMKRNFKVISNNPNYFVVVAEDNQVIVGTAMGIICSDLVGNCNPFLLIENVVVTSSFRGKGIGQLLMKFLKKIGNENNCNYVILISGEVRTDAHSFYEKVGYDKQLGYKKRLQPQTNS</sequence>
<dbReference type="PANTHER" id="PTHR13355:SF11">
    <property type="entry name" value="GLUCOSAMINE 6-PHOSPHATE N-ACETYLTRANSFERASE"/>
    <property type="match status" value="1"/>
</dbReference>
<comment type="caution">
    <text evidence="2">The sequence shown here is derived from an EMBL/GenBank/DDBJ whole genome shotgun (WGS) entry which is preliminary data.</text>
</comment>
<feature type="domain" description="N-acetyltransferase" evidence="1">
    <location>
        <begin position="2"/>
        <end position="148"/>
    </location>
</feature>
<evidence type="ECO:0000259" key="1">
    <source>
        <dbReference type="PROSITE" id="PS51186"/>
    </source>
</evidence>
<accession>A0A235FDF7</accession>
<dbReference type="CDD" id="cd04301">
    <property type="entry name" value="NAT_SF"/>
    <property type="match status" value="1"/>
</dbReference>
<organism evidence="2 3">
    <name type="scientific">Fictibacillus aquaticus</name>
    <dbReference type="NCBI Taxonomy" id="2021314"/>
    <lineage>
        <taxon>Bacteria</taxon>
        <taxon>Bacillati</taxon>
        <taxon>Bacillota</taxon>
        <taxon>Bacilli</taxon>
        <taxon>Bacillales</taxon>
        <taxon>Fictibacillaceae</taxon>
        <taxon>Fictibacillus</taxon>
    </lineage>
</organism>
<name>A0A235FDF7_9BACL</name>
<reference evidence="2 3" key="1">
    <citation type="submission" date="2017-07" db="EMBL/GenBank/DDBJ databases">
        <title>Fictibacillus sp. nov. GDSW-R2A3 Genome sequencing and assembly.</title>
        <authorList>
            <person name="Mayilraj S."/>
        </authorList>
    </citation>
    <scope>NUCLEOTIDE SEQUENCE [LARGE SCALE GENOMIC DNA]</scope>
    <source>
        <strain evidence="2 3">GDSW-R2A3</strain>
    </source>
</reference>
<dbReference type="PANTHER" id="PTHR13355">
    <property type="entry name" value="GLUCOSAMINE 6-PHOSPHATE N-ACETYLTRANSFERASE"/>
    <property type="match status" value="1"/>
</dbReference>
<protein>
    <recommendedName>
        <fullName evidence="1">N-acetyltransferase domain-containing protein</fullName>
    </recommendedName>
</protein>
<evidence type="ECO:0000313" key="2">
    <source>
        <dbReference type="EMBL" id="OYD59388.1"/>
    </source>
</evidence>
<keyword evidence="3" id="KW-1185">Reference proteome</keyword>
<dbReference type="SUPFAM" id="SSF55729">
    <property type="entry name" value="Acyl-CoA N-acyltransferases (Nat)"/>
    <property type="match status" value="1"/>
</dbReference>
<dbReference type="Gene3D" id="3.40.630.30">
    <property type="match status" value="1"/>
</dbReference>
<dbReference type="InterPro" id="IPR016181">
    <property type="entry name" value="Acyl_CoA_acyltransferase"/>
</dbReference>
<dbReference type="OrthoDB" id="9797826at2"/>
<dbReference type="Proteomes" id="UP000215059">
    <property type="component" value="Unassembled WGS sequence"/>
</dbReference>
<dbReference type="AlphaFoldDB" id="A0A235FDF7"/>
<dbReference type="PROSITE" id="PS51186">
    <property type="entry name" value="GNAT"/>
    <property type="match status" value="1"/>
</dbReference>